<dbReference type="EMBL" id="JBHTLQ010000007">
    <property type="protein sequence ID" value="MFD1189847.1"/>
    <property type="molecule type" value="Genomic_DNA"/>
</dbReference>
<feature type="domain" description="N-acetyltransferase" evidence="3">
    <location>
        <begin position="1"/>
        <end position="175"/>
    </location>
</feature>
<dbReference type="CDD" id="cd04301">
    <property type="entry name" value="NAT_SF"/>
    <property type="match status" value="1"/>
</dbReference>
<dbReference type="PROSITE" id="PS51186">
    <property type="entry name" value="GNAT"/>
    <property type="match status" value="1"/>
</dbReference>
<dbReference type="GO" id="GO:0016746">
    <property type="term" value="F:acyltransferase activity"/>
    <property type="evidence" value="ECO:0007669"/>
    <property type="project" value="UniProtKB-KW"/>
</dbReference>
<comment type="caution">
    <text evidence="4">The sequence shown here is derived from an EMBL/GenBank/DDBJ whole genome shotgun (WGS) entry which is preliminary data.</text>
</comment>
<keyword evidence="2 4" id="KW-0012">Acyltransferase</keyword>
<keyword evidence="1 4" id="KW-0808">Transferase</keyword>
<evidence type="ECO:0000256" key="1">
    <source>
        <dbReference type="ARBA" id="ARBA00022679"/>
    </source>
</evidence>
<dbReference type="InterPro" id="IPR000182">
    <property type="entry name" value="GNAT_dom"/>
</dbReference>
<gene>
    <name evidence="4" type="ORF">ACFQ27_04585</name>
</gene>
<organism evidence="4 5">
    <name type="scientific">Phenylobacterium conjunctum</name>
    <dbReference type="NCBI Taxonomy" id="1298959"/>
    <lineage>
        <taxon>Bacteria</taxon>
        <taxon>Pseudomonadati</taxon>
        <taxon>Pseudomonadota</taxon>
        <taxon>Alphaproteobacteria</taxon>
        <taxon>Caulobacterales</taxon>
        <taxon>Caulobacteraceae</taxon>
        <taxon>Phenylobacterium</taxon>
    </lineage>
</organism>
<evidence type="ECO:0000256" key="2">
    <source>
        <dbReference type="ARBA" id="ARBA00023315"/>
    </source>
</evidence>
<dbReference type="SUPFAM" id="SSF55729">
    <property type="entry name" value="Acyl-CoA N-acyltransferases (Nat)"/>
    <property type="match status" value="1"/>
</dbReference>
<dbReference type="PANTHER" id="PTHR43877">
    <property type="entry name" value="AMINOALKYLPHOSPHONATE N-ACETYLTRANSFERASE-RELATED-RELATED"/>
    <property type="match status" value="1"/>
</dbReference>
<protein>
    <submittedName>
        <fullName evidence="4">GNAT family N-acetyltransferase</fullName>
        <ecNumber evidence="4">2.3.1.-</ecNumber>
    </submittedName>
</protein>
<evidence type="ECO:0000313" key="4">
    <source>
        <dbReference type="EMBL" id="MFD1189847.1"/>
    </source>
</evidence>
<dbReference type="EC" id="2.3.1.-" evidence="4"/>
<dbReference type="Proteomes" id="UP001597216">
    <property type="component" value="Unassembled WGS sequence"/>
</dbReference>
<keyword evidence="5" id="KW-1185">Reference proteome</keyword>
<name>A0ABW3SYE0_9CAUL</name>
<dbReference type="InterPro" id="IPR016181">
    <property type="entry name" value="Acyl_CoA_acyltransferase"/>
</dbReference>
<reference evidence="5" key="1">
    <citation type="journal article" date="2019" name="Int. J. Syst. Evol. Microbiol.">
        <title>The Global Catalogue of Microorganisms (GCM) 10K type strain sequencing project: providing services to taxonomists for standard genome sequencing and annotation.</title>
        <authorList>
            <consortium name="The Broad Institute Genomics Platform"/>
            <consortium name="The Broad Institute Genome Sequencing Center for Infectious Disease"/>
            <person name="Wu L."/>
            <person name="Ma J."/>
        </authorList>
    </citation>
    <scope>NUCLEOTIDE SEQUENCE [LARGE SCALE GENOMIC DNA]</scope>
    <source>
        <strain evidence="5">CCUG 55074</strain>
    </source>
</reference>
<evidence type="ECO:0000259" key="3">
    <source>
        <dbReference type="PROSITE" id="PS51186"/>
    </source>
</evidence>
<dbReference type="PANTHER" id="PTHR43877:SF2">
    <property type="entry name" value="AMINOALKYLPHOSPHONATE N-ACETYLTRANSFERASE-RELATED"/>
    <property type="match status" value="1"/>
</dbReference>
<dbReference type="Gene3D" id="3.40.630.30">
    <property type="match status" value="1"/>
</dbReference>
<dbReference type="RefSeq" id="WP_374345181.1">
    <property type="nucleotide sequence ID" value="NZ_JBHTLQ010000007.1"/>
</dbReference>
<accession>A0ABW3SYE0</accession>
<dbReference type="InterPro" id="IPR050832">
    <property type="entry name" value="Bact_Acetyltransf"/>
</dbReference>
<sequence>MPLYPAADADLDPIAALVNSAYRGDSSRAGWTTEADYLDGQRTDPETLRRDLAAKSCARVLMLKDGPSEPLLGCVWLEPAKGDTWYLGMLTVTPTLQDRQLGRTMLAAAEAYVVEQGGKRIQMTVVSIRDTLIAWYERRGYAFTGETRPFPYDDEQFGVPRRADLSFIVMEKALV</sequence>
<dbReference type="Pfam" id="PF00583">
    <property type="entry name" value="Acetyltransf_1"/>
    <property type="match status" value="1"/>
</dbReference>
<evidence type="ECO:0000313" key="5">
    <source>
        <dbReference type="Proteomes" id="UP001597216"/>
    </source>
</evidence>
<proteinExistence type="predicted"/>